<dbReference type="GO" id="GO:0003677">
    <property type="term" value="F:DNA binding"/>
    <property type="evidence" value="ECO:0007669"/>
    <property type="project" value="UniProtKB-KW"/>
</dbReference>
<dbReference type="SUPFAM" id="SSF46955">
    <property type="entry name" value="Putative DNA-binding domain"/>
    <property type="match status" value="1"/>
</dbReference>
<dbReference type="OrthoDB" id="9811174at2"/>
<dbReference type="PANTHER" id="PTHR30204">
    <property type="entry name" value="REDOX-CYCLING DRUG-SENSING TRANSCRIPTIONAL ACTIVATOR SOXR"/>
    <property type="match status" value="1"/>
</dbReference>
<dbReference type="Proteomes" id="UP000183410">
    <property type="component" value="Unassembled WGS sequence"/>
</dbReference>
<dbReference type="PANTHER" id="PTHR30204:SF83">
    <property type="entry name" value="TRANSCRIPTIONAL REGULATOR, MERR FAMILY"/>
    <property type="match status" value="1"/>
</dbReference>
<dbReference type="GO" id="GO:0003700">
    <property type="term" value="F:DNA-binding transcription factor activity"/>
    <property type="evidence" value="ECO:0007669"/>
    <property type="project" value="InterPro"/>
</dbReference>
<dbReference type="Pfam" id="PF13411">
    <property type="entry name" value="MerR_1"/>
    <property type="match status" value="1"/>
</dbReference>
<dbReference type="InterPro" id="IPR047057">
    <property type="entry name" value="MerR_fam"/>
</dbReference>
<gene>
    <name evidence="3" type="ORF">SAMN04487969_106166</name>
</gene>
<dbReference type="SMART" id="SM00422">
    <property type="entry name" value="HTH_MERR"/>
    <property type="match status" value="1"/>
</dbReference>
<dbReference type="InterPro" id="IPR000551">
    <property type="entry name" value="MerR-type_HTH_dom"/>
</dbReference>
<reference evidence="4" key="1">
    <citation type="submission" date="2016-10" db="EMBL/GenBank/DDBJ databases">
        <authorList>
            <person name="Varghese N."/>
            <person name="Submissions S."/>
        </authorList>
    </citation>
    <scope>NUCLEOTIDE SEQUENCE [LARGE SCALE GENOMIC DNA]</scope>
    <source>
        <strain evidence="4">CGMCC 1.10223</strain>
    </source>
</reference>
<dbReference type="EMBL" id="FONN01000006">
    <property type="protein sequence ID" value="SFE76523.1"/>
    <property type="molecule type" value="Genomic_DNA"/>
</dbReference>
<name>A0A1I2D8T7_9BACL</name>
<accession>A0A1I2D8T7</accession>
<keyword evidence="4" id="KW-1185">Reference proteome</keyword>
<dbReference type="CDD" id="cd01109">
    <property type="entry name" value="HTH_YyaN"/>
    <property type="match status" value="1"/>
</dbReference>
<sequence>MAFYIKEAAEKVNLPTHTLRYYEQEGLLPFIKRDENGNRIFDENDLLWLELIVCLRKTDIPLAELRAIVELTKEGDSTAAKRKQILEKHKEKMMEKQRDLDNAFIKIKEKIGFYDEIEKKYHKENLSF</sequence>
<protein>
    <submittedName>
        <fullName evidence="3">DNA-binding transcriptional regulator, MerR family</fullName>
    </submittedName>
</protein>
<evidence type="ECO:0000313" key="4">
    <source>
        <dbReference type="Proteomes" id="UP000183410"/>
    </source>
</evidence>
<evidence type="ECO:0000256" key="1">
    <source>
        <dbReference type="ARBA" id="ARBA00023125"/>
    </source>
</evidence>
<dbReference type="PROSITE" id="PS50937">
    <property type="entry name" value="HTH_MERR_2"/>
    <property type="match status" value="1"/>
</dbReference>
<dbReference type="RefSeq" id="WP_046231719.1">
    <property type="nucleotide sequence ID" value="NZ_FONN01000006.1"/>
</dbReference>
<evidence type="ECO:0000259" key="2">
    <source>
        <dbReference type="PROSITE" id="PS50937"/>
    </source>
</evidence>
<organism evidence="3 4">
    <name type="scientific">Paenibacillus algorifonticola</name>
    <dbReference type="NCBI Taxonomy" id="684063"/>
    <lineage>
        <taxon>Bacteria</taxon>
        <taxon>Bacillati</taxon>
        <taxon>Bacillota</taxon>
        <taxon>Bacilli</taxon>
        <taxon>Bacillales</taxon>
        <taxon>Paenibacillaceae</taxon>
        <taxon>Paenibacillus</taxon>
    </lineage>
</organism>
<feature type="domain" description="HTH merR-type" evidence="2">
    <location>
        <begin position="2"/>
        <end position="71"/>
    </location>
</feature>
<dbReference type="AlphaFoldDB" id="A0A1I2D8T7"/>
<keyword evidence="1 3" id="KW-0238">DNA-binding</keyword>
<dbReference type="Gene3D" id="1.10.1660.10">
    <property type="match status" value="1"/>
</dbReference>
<proteinExistence type="predicted"/>
<evidence type="ECO:0000313" key="3">
    <source>
        <dbReference type="EMBL" id="SFE76523.1"/>
    </source>
</evidence>
<dbReference type="InterPro" id="IPR009061">
    <property type="entry name" value="DNA-bd_dom_put_sf"/>
</dbReference>